<dbReference type="Pfam" id="PF00990">
    <property type="entry name" value="GGDEF"/>
    <property type="match status" value="1"/>
</dbReference>
<dbReference type="InterPro" id="IPR000014">
    <property type="entry name" value="PAS"/>
</dbReference>
<dbReference type="InterPro" id="IPR000700">
    <property type="entry name" value="PAS-assoc_C"/>
</dbReference>
<dbReference type="InterPro" id="IPR000160">
    <property type="entry name" value="GGDEF_dom"/>
</dbReference>
<dbReference type="InterPro" id="IPR052155">
    <property type="entry name" value="Biofilm_reg_signaling"/>
</dbReference>
<dbReference type="InterPro" id="IPR013655">
    <property type="entry name" value="PAS_fold_3"/>
</dbReference>
<feature type="domain" description="PAC" evidence="2">
    <location>
        <begin position="305"/>
        <end position="358"/>
    </location>
</feature>
<dbReference type="InterPro" id="IPR035965">
    <property type="entry name" value="PAS-like_dom_sf"/>
</dbReference>
<dbReference type="SUPFAM" id="SSF55073">
    <property type="entry name" value="Nucleotide cyclase"/>
    <property type="match status" value="1"/>
</dbReference>
<keyword evidence="4" id="KW-0548">Nucleotidyltransferase</keyword>
<feature type="domain" description="GGDEF" evidence="3">
    <location>
        <begin position="522"/>
        <end position="674"/>
    </location>
</feature>
<sequence length="677" mass="73287">MQQRDRGPVVRDRRRSTLPRWVGVGAVAMVLALPAVVVPPLLPRAELVALLRGAGIAGIGFAVLAGLGRLQLSRRYRTAAALDRALTELAEAHAELGRRQSFTDALLETIEVGIVSCDADGVFVVSNRAERAMFGLATGLEGLGPEDLPSLIDVFDTTGRNLSASEYPLMRALRGEVVAHEDVLVGPVGGPWREIVVHGSQIVAADGTVLGAVAALTDVSAERAARRALAEERRKLAEAQELGQLGGFEYDMPTGRWTFSDELCALWGVHPGRLSAARCFALVVDDDLDRIRATWDAIAVIPGRHTDEFRIRRASDRTERVIRARTEILVDADGVPSRIRGSHIDITDVAVAERAARRANAFSDAVLAASPDNTLVTDVATGAILFSSPGKRLLGMRTETFTNVPVDTLAEHIHPDDRERLSVVHAAARELADGESRHLRYRARDTDGRWRWLDHTATPFRRDATGAVVEVLAVLRDVTDVVEAEEQLTHAAHHDNLTGLPNRAFLLETLEGALARSRVDGRDVAVLFCDLDGFKEVNDTGGHSAGDAVLRETAQRFREVLREGDTVARVGGDEFVIVVEPWKRADPGPSLPAGESARALAVDVAERLTRAPQKPITVRGLDHVVRASIGITYATLDPAGAPASVTVDEVLHRADGAMYRAKDRGGSRYELDDTAPW</sequence>
<organism evidence="4">
    <name type="scientific">mine drainage metagenome</name>
    <dbReference type="NCBI Taxonomy" id="410659"/>
    <lineage>
        <taxon>unclassified sequences</taxon>
        <taxon>metagenomes</taxon>
        <taxon>ecological metagenomes</taxon>
    </lineage>
</organism>
<dbReference type="PROSITE" id="PS50113">
    <property type="entry name" value="PAC"/>
    <property type="match status" value="2"/>
</dbReference>
<keyword evidence="4" id="KW-0808">Transferase</keyword>
<evidence type="ECO:0000259" key="3">
    <source>
        <dbReference type="PROSITE" id="PS50887"/>
    </source>
</evidence>
<dbReference type="Pfam" id="PF08447">
    <property type="entry name" value="PAS_3"/>
    <property type="match status" value="2"/>
</dbReference>
<dbReference type="InterPro" id="IPR029787">
    <property type="entry name" value="Nucleotide_cyclase"/>
</dbReference>
<name>A0A1J5R3F9_9ZZZZ</name>
<dbReference type="Gene3D" id="3.30.450.20">
    <property type="entry name" value="PAS domain"/>
    <property type="match status" value="3"/>
</dbReference>
<dbReference type="GO" id="GO:0052621">
    <property type="term" value="F:diguanylate cyclase activity"/>
    <property type="evidence" value="ECO:0007669"/>
    <property type="project" value="UniProtKB-EC"/>
</dbReference>
<dbReference type="InterPro" id="IPR001610">
    <property type="entry name" value="PAC"/>
</dbReference>
<comment type="caution">
    <text evidence="4">The sequence shown here is derived from an EMBL/GenBank/DDBJ whole genome shotgun (WGS) entry which is preliminary data.</text>
</comment>
<dbReference type="CDD" id="cd00130">
    <property type="entry name" value="PAS"/>
    <property type="match status" value="1"/>
</dbReference>
<keyword evidence="1" id="KW-1133">Transmembrane helix</keyword>
<dbReference type="SMART" id="SM00267">
    <property type="entry name" value="GGDEF"/>
    <property type="match status" value="1"/>
</dbReference>
<feature type="transmembrane region" description="Helical" evidence="1">
    <location>
        <begin position="21"/>
        <end position="42"/>
    </location>
</feature>
<dbReference type="SMART" id="SM00086">
    <property type="entry name" value="PAC"/>
    <property type="match status" value="3"/>
</dbReference>
<dbReference type="SMART" id="SM00091">
    <property type="entry name" value="PAS"/>
    <property type="match status" value="2"/>
</dbReference>
<dbReference type="CDD" id="cd01949">
    <property type="entry name" value="GGDEF"/>
    <property type="match status" value="1"/>
</dbReference>
<dbReference type="NCBIfam" id="TIGR00229">
    <property type="entry name" value="sensory_box"/>
    <property type="match status" value="1"/>
</dbReference>
<protein>
    <submittedName>
        <fullName evidence="4">Putative diguanylate cyclase YegE</fullName>
        <ecNumber evidence="4">2.7.7.65</ecNumber>
    </submittedName>
</protein>
<keyword evidence="1" id="KW-0472">Membrane</keyword>
<evidence type="ECO:0000259" key="2">
    <source>
        <dbReference type="PROSITE" id="PS50113"/>
    </source>
</evidence>
<dbReference type="EC" id="2.7.7.65" evidence="4"/>
<accession>A0A1J5R3F9</accession>
<proteinExistence type="predicted"/>
<feature type="transmembrane region" description="Helical" evidence="1">
    <location>
        <begin position="48"/>
        <end position="67"/>
    </location>
</feature>
<dbReference type="PANTHER" id="PTHR44757:SF2">
    <property type="entry name" value="BIOFILM ARCHITECTURE MAINTENANCE PROTEIN MBAA"/>
    <property type="match status" value="1"/>
</dbReference>
<dbReference type="EMBL" id="MLJW01000291">
    <property type="protein sequence ID" value="OIQ90465.1"/>
    <property type="molecule type" value="Genomic_DNA"/>
</dbReference>
<dbReference type="NCBIfam" id="TIGR00254">
    <property type="entry name" value="GGDEF"/>
    <property type="match status" value="1"/>
</dbReference>
<dbReference type="PROSITE" id="PS50887">
    <property type="entry name" value="GGDEF"/>
    <property type="match status" value="1"/>
</dbReference>
<gene>
    <name evidence="4" type="primary">yegE_31</name>
    <name evidence="4" type="ORF">GALL_276520</name>
</gene>
<dbReference type="PANTHER" id="PTHR44757">
    <property type="entry name" value="DIGUANYLATE CYCLASE DGCP"/>
    <property type="match status" value="1"/>
</dbReference>
<evidence type="ECO:0000313" key="4">
    <source>
        <dbReference type="EMBL" id="OIQ90465.1"/>
    </source>
</evidence>
<dbReference type="Gene3D" id="2.10.70.100">
    <property type="match status" value="1"/>
</dbReference>
<keyword evidence="1" id="KW-0812">Transmembrane</keyword>
<feature type="domain" description="PAC" evidence="2">
    <location>
        <begin position="437"/>
        <end position="490"/>
    </location>
</feature>
<dbReference type="InterPro" id="IPR043128">
    <property type="entry name" value="Rev_trsase/Diguanyl_cyclase"/>
</dbReference>
<evidence type="ECO:0000256" key="1">
    <source>
        <dbReference type="SAM" id="Phobius"/>
    </source>
</evidence>
<dbReference type="Gene3D" id="3.30.70.270">
    <property type="match status" value="1"/>
</dbReference>
<dbReference type="AlphaFoldDB" id="A0A1J5R3F9"/>
<reference evidence="4" key="1">
    <citation type="submission" date="2016-10" db="EMBL/GenBank/DDBJ databases">
        <title>Sequence of Gallionella enrichment culture.</title>
        <authorList>
            <person name="Poehlein A."/>
            <person name="Muehling M."/>
            <person name="Daniel R."/>
        </authorList>
    </citation>
    <scope>NUCLEOTIDE SEQUENCE</scope>
</reference>
<dbReference type="SUPFAM" id="SSF55785">
    <property type="entry name" value="PYP-like sensor domain (PAS domain)"/>
    <property type="match status" value="3"/>
</dbReference>